<keyword evidence="2" id="KW-1185">Reference proteome</keyword>
<dbReference type="RefSeq" id="WP_307476618.1">
    <property type="nucleotide sequence ID" value="NZ_JAUSUB010000015.1"/>
</dbReference>
<comment type="caution">
    <text evidence="1">The sequence shown here is derived from an EMBL/GenBank/DDBJ whole genome shotgun (WGS) entry which is preliminary data.</text>
</comment>
<organism evidence="1 2">
    <name type="scientific">Cytobacillus purgationiresistens</name>
    <dbReference type="NCBI Taxonomy" id="863449"/>
    <lineage>
        <taxon>Bacteria</taxon>
        <taxon>Bacillati</taxon>
        <taxon>Bacillota</taxon>
        <taxon>Bacilli</taxon>
        <taxon>Bacillales</taxon>
        <taxon>Bacillaceae</taxon>
        <taxon>Cytobacillus</taxon>
    </lineage>
</organism>
<dbReference type="EMBL" id="JAUSUB010000015">
    <property type="protein sequence ID" value="MDQ0271459.1"/>
    <property type="molecule type" value="Genomic_DNA"/>
</dbReference>
<dbReference type="Proteomes" id="UP001238088">
    <property type="component" value="Unassembled WGS sequence"/>
</dbReference>
<reference evidence="1 2" key="1">
    <citation type="submission" date="2023-07" db="EMBL/GenBank/DDBJ databases">
        <title>Genomic Encyclopedia of Type Strains, Phase IV (KMG-IV): sequencing the most valuable type-strain genomes for metagenomic binning, comparative biology and taxonomic classification.</title>
        <authorList>
            <person name="Goeker M."/>
        </authorList>
    </citation>
    <scope>NUCLEOTIDE SEQUENCE [LARGE SCALE GENOMIC DNA]</scope>
    <source>
        <strain evidence="1 2">DSM 23494</strain>
    </source>
</reference>
<evidence type="ECO:0008006" key="3">
    <source>
        <dbReference type="Google" id="ProtNLM"/>
    </source>
</evidence>
<name>A0ABU0AKP9_9BACI</name>
<accession>A0ABU0AKP9</accession>
<protein>
    <recommendedName>
        <fullName evidence="3">DUF3888 domain-containing protein</fullName>
    </recommendedName>
</protein>
<dbReference type="InterPro" id="IPR024984">
    <property type="entry name" value="DUF3888"/>
</dbReference>
<dbReference type="Pfam" id="PF13027">
    <property type="entry name" value="DUF3888"/>
    <property type="match status" value="1"/>
</dbReference>
<proteinExistence type="predicted"/>
<sequence length="248" mass="29030">MKKLFIGLSFSILILWIHPLNMAAETEIESKLVYDTLLTTLEPHISEAVAAYYGYHKQYGLYDTTIKKIKRTEKGSYHFIVTVQVQTFEAAHNPPYGKEKIKFDVSPIGIKTIKFKHRGDEDEAKLNQFYRDALRDINKSFHLRLNAYEKYNHNQLHYLAERQPEYQSLANIVADIVIEELNPTIKPPYKNSINPVTFIKGKQGYILFKKSDGSNVVYRLVYEKNNWIVKLKDSKSGKEMKKELLWYM</sequence>
<evidence type="ECO:0000313" key="1">
    <source>
        <dbReference type="EMBL" id="MDQ0271459.1"/>
    </source>
</evidence>
<gene>
    <name evidence="1" type="ORF">J2S17_003347</name>
</gene>
<evidence type="ECO:0000313" key="2">
    <source>
        <dbReference type="Proteomes" id="UP001238088"/>
    </source>
</evidence>